<dbReference type="SUPFAM" id="SSF69118">
    <property type="entry name" value="AhpD-like"/>
    <property type="match status" value="1"/>
</dbReference>
<dbReference type="PANTHER" id="PTHR35446">
    <property type="entry name" value="SI:CH211-175M2.5"/>
    <property type="match status" value="1"/>
</dbReference>
<name>A0A1B4XXP1_MYCUL</name>
<dbReference type="EMBL" id="AP017624">
    <property type="protein sequence ID" value="BAV39577.1"/>
    <property type="molecule type" value="Genomic_DNA"/>
</dbReference>
<accession>A0A1B4XXP1</accession>
<dbReference type="AlphaFoldDB" id="A0A1B4XXP1"/>
<dbReference type="InterPro" id="IPR029032">
    <property type="entry name" value="AhpD-like"/>
</dbReference>
<dbReference type="RefSeq" id="WP_096369506.1">
    <property type="nucleotide sequence ID" value="NZ_AP017624.1"/>
</dbReference>
<reference evidence="1 2" key="1">
    <citation type="submission" date="2016-08" db="EMBL/GenBank/DDBJ databases">
        <title>Complete genome sequence of Mycobacterium shinshuense, a subspecies of M. ulcerans.</title>
        <authorList>
            <person name="Yoshida M."/>
            <person name="Ogura Y."/>
            <person name="Hayashi T."/>
            <person name="Hoshino Y."/>
        </authorList>
    </citation>
    <scope>NUCLEOTIDE SEQUENCE [LARGE SCALE GENOMIC DNA]</scope>
    <source>
        <strain evidence="2">ATCC 33728</strain>
    </source>
</reference>
<sequence>MRLPSITRGRPGRRPVFALARFVSGREIPDIIKVRYYRSRFFGKPFFQLAQALLRGPSPWMIGERELFAAFVSARNRCQFCATTHEAVAAATLDPGLAAAVVSDWRTAPVDEPLRATLGLLDKLTLTPAQVRPVDVRAVLDAGVSAEAIRDAIEICALFNTINRVADGLDFALPTGTERTLNTRVLLRLGYR</sequence>
<dbReference type="GeneID" id="93434855"/>
<gene>
    <name evidence="1" type="ORF">SHTP_0174</name>
</gene>
<proteinExistence type="predicted"/>
<protein>
    <recommendedName>
        <fullName evidence="3">Carboxymuconolactone decarboxylase-like domain-containing protein</fullName>
    </recommendedName>
</protein>
<dbReference type="Proteomes" id="UP000218067">
    <property type="component" value="Chromosome"/>
</dbReference>
<organism evidence="1 2">
    <name type="scientific">Mycobacterium ulcerans subsp. shinshuense</name>
    <dbReference type="NCBI Taxonomy" id="1124626"/>
    <lineage>
        <taxon>Bacteria</taxon>
        <taxon>Bacillati</taxon>
        <taxon>Actinomycetota</taxon>
        <taxon>Actinomycetes</taxon>
        <taxon>Mycobacteriales</taxon>
        <taxon>Mycobacteriaceae</taxon>
        <taxon>Mycobacterium</taxon>
        <taxon>Mycobacterium ulcerans group</taxon>
    </lineage>
</organism>
<evidence type="ECO:0008006" key="3">
    <source>
        <dbReference type="Google" id="ProtNLM"/>
    </source>
</evidence>
<dbReference type="PANTHER" id="PTHR35446:SF2">
    <property type="entry name" value="CARBOXYMUCONOLACTONE DECARBOXYLASE-LIKE DOMAIN-CONTAINING PROTEIN"/>
    <property type="match status" value="1"/>
</dbReference>
<dbReference type="Gene3D" id="1.20.1290.10">
    <property type="entry name" value="AhpD-like"/>
    <property type="match status" value="1"/>
</dbReference>
<evidence type="ECO:0000313" key="1">
    <source>
        <dbReference type="EMBL" id="BAV39577.1"/>
    </source>
</evidence>
<evidence type="ECO:0000313" key="2">
    <source>
        <dbReference type="Proteomes" id="UP000218067"/>
    </source>
</evidence>